<sequence>MDSFPFETARINFGVDEGGDSTKVVVSYVDLPDPQSVKRVRVYKVIYGHETRHELEPFIEEINIAVKFLQHGKITTKHGDKTFICFFIADCKCGDTVTGLQGGSSLRPCLYCKIHRDKWATLKEIPPSELRTIEEIRAAGLIIEKAEAENLPETKLKTLKQEQNNVKATPLSTEIPITRFVPDTVHLDMCAVNSAIQYCKKKKELCEILFSEIEKCGVQLTQGRSEYNGPNCRKILKHFVDHPNIDGYGIDLLRSFANVEKYSVARTLTEDEIDEMEKAIKDYFEIIDTKYPDLPGRKTKLHMLRHHVMPFVREHKSWGLFSAQALEGTHKIKNRTNAKVQGKSPLAKNRQLEFFMNQQMLINFFTSKSGDIFNDSNNSAPVKQNTSLSPDVVSQNIEEDQNHPFYISPENSLSPKKQSSLFNFSRKRKMGSDITVEKDEAPLKFKQSKILSTIQNFDLSAKTNTAFKESTSTFTFSKIQKSLSESYQDPYPHPRPEFSTNSNYFFNPPDEEWFENTCKILEADPSETSNSPLRSMPQILNIVSLPFMCKRIVGDGNCGYRALSFLLFGTEKYHWVIRRKLTKWRMEWAEEGAAEKWEEIKDQIVERRTL</sequence>
<dbReference type="Proteomes" id="UP000887580">
    <property type="component" value="Unplaced"/>
</dbReference>
<name>A0AC35GBD1_9BILA</name>
<reference evidence="2" key="1">
    <citation type="submission" date="2022-11" db="UniProtKB">
        <authorList>
            <consortium name="WormBaseParasite"/>
        </authorList>
    </citation>
    <scope>IDENTIFICATION</scope>
</reference>
<dbReference type="WBParaSite" id="PS1159_v2.g318.t1">
    <property type="protein sequence ID" value="PS1159_v2.g318.t1"/>
    <property type="gene ID" value="PS1159_v2.g318"/>
</dbReference>
<organism evidence="1 2">
    <name type="scientific">Panagrolaimus sp. PS1159</name>
    <dbReference type="NCBI Taxonomy" id="55785"/>
    <lineage>
        <taxon>Eukaryota</taxon>
        <taxon>Metazoa</taxon>
        <taxon>Ecdysozoa</taxon>
        <taxon>Nematoda</taxon>
        <taxon>Chromadorea</taxon>
        <taxon>Rhabditida</taxon>
        <taxon>Tylenchina</taxon>
        <taxon>Panagrolaimomorpha</taxon>
        <taxon>Panagrolaimoidea</taxon>
        <taxon>Panagrolaimidae</taxon>
        <taxon>Panagrolaimus</taxon>
    </lineage>
</organism>
<protein>
    <submittedName>
        <fullName evidence="2">OTU domain-containing protein</fullName>
    </submittedName>
</protein>
<proteinExistence type="predicted"/>
<evidence type="ECO:0000313" key="1">
    <source>
        <dbReference type="Proteomes" id="UP000887580"/>
    </source>
</evidence>
<accession>A0AC35GBD1</accession>
<evidence type="ECO:0000313" key="2">
    <source>
        <dbReference type="WBParaSite" id="PS1159_v2.g318.t1"/>
    </source>
</evidence>